<dbReference type="KEGG" id="aori:SD37_39585"/>
<name>A0A193C908_AMYOR</name>
<gene>
    <name evidence="2" type="ORF">SD37_39585</name>
</gene>
<feature type="region of interest" description="Disordered" evidence="1">
    <location>
        <begin position="41"/>
        <end position="90"/>
    </location>
</feature>
<dbReference type="EMBL" id="CP016174">
    <property type="protein sequence ID" value="ANN21091.1"/>
    <property type="molecule type" value="Genomic_DNA"/>
</dbReference>
<evidence type="ECO:0000313" key="2">
    <source>
        <dbReference type="EMBL" id="ANN21091.1"/>
    </source>
</evidence>
<dbReference type="AlphaFoldDB" id="A0A193C908"/>
<evidence type="ECO:0000313" key="3">
    <source>
        <dbReference type="Proteomes" id="UP000093695"/>
    </source>
</evidence>
<feature type="compositionally biased region" description="Low complexity" evidence="1">
    <location>
        <begin position="72"/>
        <end position="82"/>
    </location>
</feature>
<sequence length="127" mass="13336">MSAFGVGVGGYLVAALVQFDGELVGAFVDLDDSVMELSRSRGEFFRSAPPPVPGSSTPASSRPTPAPENSRADPPSSPAADAWLPTGDTPTYADDEALIATLHAVWRWSRDTGEAETAGDSFADHRQ</sequence>
<accession>A0A193C908</accession>
<evidence type="ECO:0000256" key="1">
    <source>
        <dbReference type="SAM" id="MobiDB-lite"/>
    </source>
</evidence>
<organism evidence="2 3">
    <name type="scientific">Amycolatopsis orientalis</name>
    <name type="common">Nocardia orientalis</name>
    <dbReference type="NCBI Taxonomy" id="31958"/>
    <lineage>
        <taxon>Bacteria</taxon>
        <taxon>Bacillati</taxon>
        <taxon>Actinomycetota</taxon>
        <taxon>Actinomycetes</taxon>
        <taxon>Pseudonocardiales</taxon>
        <taxon>Pseudonocardiaceae</taxon>
        <taxon>Amycolatopsis</taxon>
    </lineage>
</organism>
<proteinExistence type="predicted"/>
<reference evidence="2 3" key="1">
    <citation type="journal article" date="2015" name="Genome Announc.">
        <title>Draft Genome Sequence of Norvancomycin-Producing Strain Amycolatopsis orientalis CPCC200066.</title>
        <authorList>
            <person name="Lei X."/>
            <person name="Yuan F."/>
            <person name="Shi Y."/>
            <person name="Li X."/>
            <person name="Wang L."/>
            <person name="Hong B."/>
        </authorList>
    </citation>
    <scope>NUCLEOTIDE SEQUENCE [LARGE SCALE GENOMIC DNA]</scope>
    <source>
        <strain evidence="2 3">B-37</strain>
    </source>
</reference>
<dbReference type="Proteomes" id="UP000093695">
    <property type="component" value="Chromosome"/>
</dbReference>
<protein>
    <submittedName>
        <fullName evidence="2">Uncharacterized protein</fullName>
    </submittedName>
</protein>
<keyword evidence="3" id="KW-1185">Reference proteome</keyword>